<proteinExistence type="predicted"/>
<sequence>MTRILGLDISKSSVVACLLTDKPDQPRQFYYECPFYCLSANSQGIKQLLELKPDIALMEPTGNNYSKLWGTHLARAGVEVRLVGHRELRNYRANHLALPDKDDDADSLALACYYFDYHSDQRRFVQIRDQTIVKIRELVLRLAHLNRVQSPIINRLRQDLAWQFPEVAQVRSCRGKAGLVPLLWGWLAQIRDSKRYDNLYKTTAGLGINDTVRYHAERLCNLQREELAIETELQQLLSDARFQPYLKVFHSFGFGDRLSAIVLSQIYPLAGFLDENGKPEVKIRQGRNSKKPTKRHLSLRRFQKALGVAPSLEASGDSRKVKVVGGSDLCRIALWQWVFTRIEPQRSRLKNDIGQALGEKLDTEKAAGRPVKLVRMKIAAIGTRLLFRELVKVLAEKM</sequence>
<feature type="domain" description="Transposase IS110-like N-terminal" evidence="1">
    <location>
        <begin position="5"/>
        <end position="162"/>
    </location>
</feature>
<protein>
    <submittedName>
        <fullName evidence="2">Transposase</fullName>
    </submittedName>
</protein>
<dbReference type="EMBL" id="CP124543">
    <property type="protein sequence ID" value="WGV25961.1"/>
    <property type="molecule type" value="Genomic_DNA"/>
</dbReference>
<reference evidence="2 3" key="1">
    <citation type="journal article" date="2023" name="Limnol Oceanogr Lett">
        <title>Environmental adaptations by the intertidal Antarctic cyanobacterium Halotia branconii CENA392 as revealed using long-read genome sequencing.</title>
        <authorList>
            <person name="Dextro R.B."/>
            <person name="Delbaje E."/>
            <person name="Freitas P.N.N."/>
            <person name="Geraldes V."/>
            <person name="Pinto E."/>
            <person name="Long P.F."/>
            <person name="Fiore M.F."/>
        </authorList>
    </citation>
    <scope>NUCLEOTIDE SEQUENCE [LARGE SCALE GENOMIC DNA]</scope>
    <source>
        <strain evidence="2 3">CENA392</strain>
    </source>
</reference>
<gene>
    <name evidence="2" type="ORF">QI031_00095</name>
</gene>
<evidence type="ECO:0000313" key="3">
    <source>
        <dbReference type="Proteomes" id="UP001223520"/>
    </source>
</evidence>
<dbReference type="InterPro" id="IPR002525">
    <property type="entry name" value="Transp_IS110-like_N"/>
</dbReference>
<dbReference type="PANTHER" id="PTHR33055">
    <property type="entry name" value="TRANSPOSASE FOR INSERTION SEQUENCE ELEMENT IS1111A"/>
    <property type="match status" value="1"/>
</dbReference>
<dbReference type="RefSeq" id="WP_281483218.1">
    <property type="nucleotide sequence ID" value="NZ_CP124543.1"/>
</dbReference>
<dbReference type="KEGG" id="hbq:QI031_00095"/>
<organism evidence="2 3">
    <name type="scientific">Halotia branconii CENA392</name>
    <dbReference type="NCBI Taxonomy" id="1539056"/>
    <lineage>
        <taxon>Bacteria</taxon>
        <taxon>Bacillati</taxon>
        <taxon>Cyanobacteriota</taxon>
        <taxon>Cyanophyceae</taxon>
        <taxon>Nostocales</taxon>
        <taxon>Nodulariaceae</taxon>
        <taxon>Halotia</taxon>
    </lineage>
</organism>
<dbReference type="GO" id="GO:0004803">
    <property type="term" value="F:transposase activity"/>
    <property type="evidence" value="ECO:0007669"/>
    <property type="project" value="InterPro"/>
</dbReference>
<dbReference type="Pfam" id="PF01548">
    <property type="entry name" value="DEDD_Tnp_IS110"/>
    <property type="match status" value="1"/>
</dbReference>
<accession>A0AAJ6P9P9</accession>
<evidence type="ECO:0000313" key="2">
    <source>
        <dbReference type="EMBL" id="WGV25961.1"/>
    </source>
</evidence>
<dbReference type="GO" id="GO:0006313">
    <property type="term" value="P:DNA transposition"/>
    <property type="evidence" value="ECO:0007669"/>
    <property type="project" value="InterPro"/>
</dbReference>
<dbReference type="InterPro" id="IPR047650">
    <property type="entry name" value="Transpos_IS110"/>
</dbReference>
<dbReference type="AlphaFoldDB" id="A0AAJ6P9P9"/>
<name>A0AAJ6P9P9_9CYAN</name>
<evidence type="ECO:0000259" key="1">
    <source>
        <dbReference type="Pfam" id="PF01548"/>
    </source>
</evidence>
<keyword evidence="3" id="KW-1185">Reference proteome</keyword>
<dbReference type="GO" id="GO:0003677">
    <property type="term" value="F:DNA binding"/>
    <property type="evidence" value="ECO:0007669"/>
    <property type="project" value="InterPro"/>
</dbReference>
<dbReference type="Proteomes" id="UP001223520">
    <property type="component" value="Chromosome"/>
</dbReference>